<gene>
    <name evidence="2" type="ORF">GHV41_22275</name>
</gene>
<evidence type="ECO:0000313" key="2">
    <source>
        <dbReference type="EMBL" id="QGH63400.1"/>
    </source>
</evidence>
<dbReference type="AlphaFoldDB" id="A0A5Q2VH81"/>
<dbReference type="Proteomes" id="UP000381260">
    <property type="component" value="Chromosome"/>
</dbReference>
<evidence type="ECO:0000313" key="3">
    <source>
        <dbReference type="Proteomes" id="UP000381260"/>
    </source>
</evidence>
<dbReference type="CDD" id="cd00093">
    <property type="entry name" value="HTH_XRE"/>
    <property type="match status" value="1"/>
</dbReference>
<evidence type="ECO:0000259" key="1">
    <source>
        <dbReference type="PROSITE" id="PS50943"/>
    </source>
</evidence>
<dbReference type="GO" id="GO:0003677">
    <property type="term" value="F:DNA binding"/>
    <property type="evidence" value="ECO:0007669"/>
    <property type="project" value="InterPro"/>
</dbReference>
<protein>
    <submittedName>
        <fullName evidence="2">Helix-turn-helix domain-containing protein</fullName>
    </submittedName>
</protein>
<dbReference type="SMART" id="SM00530">
    <property type="entry name" value="HTH_XRE"/>
    <property type="match status" value="1"/>
</dbReference>
<name>A0A5Q2VH81_SERPR</name>
<feature type="domain" description="HTH cro/C1-type" evidence="1">
    <location>
        <begin position="4"/>
        <end position="63"/>
    </location>
</feature>
<dbReference type="InterPro" id="IPR001387">
    <property type="entry name" value="Cro/C1-type_HTH"/>
</dbReference>
<organism evidence="2 3">
    <name type="scientific">Serratia proteamaculans</name>
    <dbReference type="NCBI Taxonomy" id="28151"/>
    <lineage>
        <taxon>Bacteria</taxon>
        <taxon>Pseudomonadati</taxon>
        <taxon>Pseudomonadota</taxon>
        <taxon>Gammaproteobacteria</taxon>
        <taxon>Enterobacterales</taxon>
        <taxon>Yersiniaceae</taxon>
        <taxon>Serratia</taxon>
    </lineage>
</organism>
<dbReference type="Pfam" id="PF13560">
    <property type="entry name" value="HTH_31"/>
    <property type="match status" value="1"/>
</dbReference>
<dbReference type="EMBL" id="CP045913">
    <property type="protein sequence ID" value="QGH63400.1"/>
    <property type="molecule type" value="Genomic_DNA"/>
</dbReference>
<dbReference type="RefSeq" id="WP_153860127.1">
    <property type="nucleotide sequence ID" value="NZ_CP045913.1"/>
</dbReference>
<dbReference type="InterPro" id="IPR010982">
    <property type="entry name" value="Lambda_DNA-bd_dom_sf"/>
</dbReference>
<proteinExistence type="predicted"/>
<reference evidence="2 3" key="1">
    <citation type="submission" date="2019-11" db="EMBL/GenBank/DDBJ databases">
        <title>The Phosphoenolpyruvate Phosphotransferase System Regulates Serratia proteamaculans 336X Biofilm Formation and Wheat Roots colonization.</title>
        <authorList>
            <person name="Liu F."/>
        </authorList>
    </citation>
    <scope>NUCLEOTIDE SEQUENCE [LARGE SCALE GENOMIC DNA]</scope>
    <source>
        <strain evidence="2 3">336X</strain>
    </source>
</reference>
<dbReference type="SUPFAM" id="SSF47413">
    <property type="entry name" value="lambda repressor-like DNA-binding domains"/>
    <property type="match status" value="1"/>
</dbReference>
<accession>A0A5Q2VH81</accession>
<sequence length="69" mass="7720">MNNIRLVRERIGITQSDLAKVVGCTRGAICHYETGRRGMDIELCRTFISAFKKHGVEVTIDDLFPPKAA</sequence>
<dbReference type="Gene3D" id="1.10.260.40">
    <property type="entry name" value="lambda repressor-like DNA-binding domains"/>
    <property type="match status" value="1"/>
</dbReference>
<dbReference type="PROSITE" id="PS50943">
    <property type="entry name" value="HTH_CROC1"/>
    <property type="match status" value="1"/>
</dbReference>